<feature type="transmembrane region" description="Helical" evidence="1">
    <location>
        <begin position="54"/>
        <end position="76"/>
    </location>
</feature>
<evidence type="ECO:0000313" key="2">
    <source>
        <dbReference type="EMBL" id="KAA3473261.1"/>
    </source>
</evidence>
<sequence length="82" mass="8907">METKLNINIEIEKGGEVLGAKGKSKLETHKSYKRTTKKERASGDGPPRIILLDVLNGGATLSGINLTLIVLILRVVKPDNLK</sequence>
<evidence type="ECO:0000313" key="3">
    <source>
        <dbReference type="Proteomes" id="UP000325315"/>
    </source>
</evidence>
<evidence type="ECO:0000256" key="1">
    <source>
        <dbReference type="SAM" id="Phobius"/>
    </source>
</evidence>
<keyword evidence="1" id="KW-0812">Transmembrane</keyword>
<reference evidence="3" key="1">
    <citation type="journal article" date="2019" name="Plant Biotechnol. J.">
        <title>Genome sequencing of the Australian wild diploid species Gossypium australe highlights disease resistance and delayed gland morphogenesis.</title>
        <authorList>
            <person name="Cai Y."/>
            <person name="Cai X."/>
            <person name="Wang Q."/>
            <person name="Wang P."/>
            <person name="Zhang Y."/>
            <person name="Cai C."/>
            <person name="Xu Y."/>
            <person name="Wang K."/>
            <person name="Zhou Z."/>
            <person name="Wang C."/>
            <person name="Geng S."/>
            <person name="Li B."/>
            <person name="Dong Q."/>
            <person name="Hou Y."/>
            <person name="Wang H."/>
            <person name="Ai P."/>
            <person name="Liu Z."/>
            <person name="Yi F."/>
            <person name="Sun M."/>
            <person name="An G."/>
            <person name="Cheng J."/>
            <person name="Zhang Y."/>
            <person name="Shi Q."/>
            <person name="Xie Y."/>
            <person name="Shi X."/>
            <person name="Chang Y."/>
            <person name="Huang F."/>
            <person name="Chen Y."/>
            <person name="Hong S."/>
            <person name="Mi L."/>
            <person name="Sun Q."/>
            <person name="Zhang L."/>
            <person name="Zhou B."/>
            <person name="Peng R."/>
            <person name="Zhang X."/>
            <person name="Liu F."/>
        </authorList>
    </citation>
    <scope>NUCLEOTIDE SEQUENCE [LARGE SCALE GENOMIC DNA]</scope>
    <source>
        <strain evidence="3">cv. PA1801</strain>
    </source>
</reference>
<name>A0A5B6VVE7_9ROSI</name>
<accession>A0A5B6VVE7</accession>
<keyword evidence="3" id="KW-1185">Reference proteome</keyword>
<proteinExistence type="predicted"/>
<organism evidence="2 3">
    <name type="scientific">Gossypium australe</name>
    <dbReference type="NCBI Taxonomy" id="47621"/>
    <lineage>
        <taxon>Eukaryota</taxon>
        <taxon>Viridiplantae</taxon>
        <taxon>Streptophyta</taxon>
        <taxon>Embryophyta</taxon>
        <taxon>Tracheophyta</taxon>
        <taxon>Spermatophyta</taxon>
        <taxon>Magnoliopsida</taxon>
        <taxon>eudicotyledons</taxon>
        <taxon>Gunneridae</taxon>
        <taxon>Pentapetalae</taxon>
        <taxon>rosids</taxon>
        <taxon>malvids</taxon>
        <taxon>Malvales</taxon>
        <taxon>Malvaceae</taxon>
        <taxon>Malvoideae</taxon>
        <taxon>Gossypium</taxon>
    </lineage>
</organism>
<dbReference type="EMBL" id="SMMG02000005">
    <property type="protein sequence ID" value="KAA3473261.1"/>
    <property type="molecule type" value="Genomic_DNA"/>
</dbReference>
<keyword evidence="1" id="KW-0472">Membrane</keyword>
<gene>
    <name evidence="2" type="ORF">EPI10_023656</name>
</gene>
<protein>
    <submittedName>
        <fullName evidence="2">Uncharacterized protein</fullName>
    </submittedName>
</protein>
<comment type="caution">
    <text evidence="2">The sequence shown here is derived from an EMBL/GenBank/DDBJ whole genome shotgun (WGS) entry which is preliminary data.</text>
</comment>
<dbReference type="AlphaFoldDB" id="A0A5B6VVE7"/>
<dbReference type="Proteomes" id="UP000325315">
    <property type="component" value="Unassembled WGS sequence"/>
</dbReference>
<keyword evidence="1" id="KW-1133">Transmembrane helix</keyword>